<evidence type="ECO:0000313" key="3">
    <source>
        <dbReference type="Proteomes" id="UP000095342"/>
    </source>
</evidence>
<dbReference type="AlphaFoldDB" id="A0A1D8K797"/>
<sequence>MVAYHFPPCSEVSGTLRTLSMAEGLAEADYEPIILTTKPLAYPKLFSTSSQLSEPFEIHRTFSLDAARHMALFGRYPEFLAQPDRWVSWWLSAVPHGLSLIRRRKPKVIWSTYPIATSHLIASTLHRLTGIPWIADFRDPMVLPAYPTPGATLATRQRLEQSTVTRAHTCVFVTQRSLDMCAERYMGVEHAHFELIPNGYDEQAFSSLFNDKQIPSELNEGIQKPLTLVHSGLLYSCGRNPQAFLEAIANLLKQGKLTRDALHIILRASGSEGHYESMVARYELHDIVEIAPMLERQDALVEQHRADGVLLFQGAEFNAQVPAKLYEYFRNGKPILALVDGAGETADIVLRENAGLVVDMNNVLAIETGLLEFIDKLKRRVITPVDGDALQKYSRRVGAQKLVSIIDKLVGSR</sequence>
<protein>
    <recommendedName>
        <fullName evidence="1">Glycosyltransferase subfamily 4-like N-terminal domain-containing protein</fullName>
    </recommendedName>
</protein>
<dbReference type="SUPFAM" id="SSF53756">
    <property type="entry name" value="UDP-Glycosyltransferase/glycogen phosphorylase"/>
    <property type="match status" value="1"/>
</dbReference>
<name>A0A1D8K797_9GAMM</name>
<evidence type="ECO:0000259" key="1">
    <source>
        <dbReference type="Pfam" id="PF13579"/>
    </source>
</evidence>
<dbReference type="GO" id="GO:0016757">
    <property type="term" value="F:glycosyltransferase activity"/>
    <property type="evidence" value="ECO:0007669"/>
    <property type="project" value="UniProtKB-ARBA"/>
</dbReference>
<dbReference type="Proteomes" id="UP000095342">
    <property type="component" value="Chromosome"/>
</dbReference>
<evidence type="ECO:0000313" key="2">
    <source>
        <dbReference type="EMBL" id="AOV16831.1"/>
    </source>
</evidence>
<keyword evidence="3" id="KW-1185">Reference proteome</keyword>
<gene>
    <name evidence="2" type="ORF">BJI67_06950</name>
</gene>
<dbReference type="KEGG" id="aaeo:BJI67_06950"/>
<organism evidence="2 3">
    <name type="scientific">Acidihalobacter aeolianus</name>
    <dbReference type="NCBI Taxonomy" id="2792603"/>
    <lineage>
        <taxon>Bacteria</taxon>
        <taxon>Pseudomonadati</taxon>
        <taxon>Pseudomonadota</taxon>
        <taxon>Gammaproteobacteria</taxon>
        <taxon>Chromatiales</taxon>
        <taxon>Ectothiorhodospiraceae</taxon>
        <taxon>Acidihalobacter</taxon>
    </lineage>
</organism>
<reference evidence="2 3" key="1">
    <citation type="submission" date="2016-09" db="EMBL/GenBank/DDBJ databases">
        <title>Acidihalobacter prosperus V6 (DSM14174).</title>
        <authorList>
            <person name="Khaleque H.N."/>
            <person name="Ramsay J.P."/>
            <person name="Murphy R.J.T."/>
            <person name="Kaksonen A.H."/>
            <person name="Boxall N.J."/>
            <person name="Watkin E.L.J."/>
        </authorList>
    </citation>
    <scope>NUCLEOTIDE SEQUENCE [LARGE SCALE GENOMIC DNA]</scope>
    <source>
        <strain evidence="2 3">V6</strain>
    </source>
</reference>
<proteinExistence type="predicted"/>
<dbReference type="EMBL" id="CP017448">
    <property type="protein sequence ID" value="AOV16831.1"/>
    <property type="molecule type" value="Genomic_DNA"/>
</dbReference>
<dbReference type="InterPro" id="IPR028098">
    <property type="entry name" value="Glyco_trans_4-like_N"/>
</dbReference>
<accession>A0A1D8K797</accession>
<dbReference type="PANTHER" id="PTHR12526">
    <property type="entry name" value="GLYCOSYLTRANSFERASE"/>
    <property type="match status" value="1"/>
</dbReference>
<dbReference type="Gene3D" id="3.40.50.2000">
    <property type="entry name" value="Glycogen Phosphorylase B"/>
    <property type="match status" value="2"/>
</dbReference>
<feature type="domain" description="Glycosyltransferase subfamily 4-like N-terminal" evidence="1">
    <location>
        <begin position="17"/>
        <end position="199"/>
    </location>
</feature>
<dbReference type="Pfam" id="PF13579">
    <property type="entry name" value="Glyco_trans_4_4"/>
    <property type="match status" value="1"/>
</dbReference>